<protein>
    <submittedName>
        <fullName evidence="2">Uncharacterized protein</fullName>
    </submittedName>
</protein>
<evidence type="ECO:0000313" key="3">
    <source>
        <dbReference type="Proteomes" id="UP000821656"/>
    </source>
</evidence>
<comment type="caution">
    <text evidence="2">The sequence shown here is derived from an EMBL/GenBank/DDBJ whole genome shotgun (WGS) entry which is preliminary data.</text>
</comment>
<dbReference type="EMBL" id="JABSXK010000001">
    <property type="protein sequence ID" value="NRV12288.1"/>
    <property type="molecule type" value="Genomic_DNA"/>
</dbReference>
<proteinExistence type="predicted"/>
<evidence type="ECO:0000313" key="2">
    <source>
        <dbReference type="EMBL" id="NRV12288.1"/>
    </source>
</evidence>
<organism evidence="2 3">
    <name type="scientific">Clostridium beijerinckii</name>
    <name type="common">Clostridium MP</name>
    <dbReference type="NCBI Taxonomy" id="1520"/>
    <lineage>
        <taxon>Bacteria</taxon>
        <taxon>Bacillati</taxon>
        <taxon>Bacillota</taxon>
        <taxon>Clostridia</taxon>
        <taxon>Eubacteriales</taxon>
        <taxon>Clostridiaceae</taxon>
        <taxon>Clostridium</taxon>
    </lineage>
</organism>
<reference evidence="2" key="1">
    <citation type="submission" date="2020-05" db="EMBL/GenBank/DDBJ databases">
        <title>Genomic insights into acetone-butanol-ethanol (ABE) fermentation by sequencing solventogenic clostridia strains.</title>
        <authorList>
            <person name="Brown S."/>
        </authorList>
    </citation>
    <scope>NUCLEOTIDE SEQUENCE</scope>
    <source>
        <strain evidence="2">DJ126</strain>
    </source>
</reference>
<dbReference type="Proteomes" id="UP000821656">
    <property type="component" value="Unassembled WGS sequence"/>
</dbReference>
<sequence>MKMNVEFESREELLSFVGMFGAAKELIPSQGQAPVEVKSEEVKPATEKPKKNKAETKKEEPLKEEIKKEVAANIEVEETGVDETPTGQIKDAEVTAENSETEVEITKEMVRALCQKAIKTGKSAEVKNIVSNYGAAKIPDLKEECYADVYKDVEALL</sequence>
<feature type="compositionally biased region" description="Basic and acidic residues" evidence="1">
    <location>
        <begin position="37"/>
        <end position="70"/>
    </location>
</feature>
<dbReference type="RefSeq" id="WP_077306305.1">
    <property type="nucleotide sequence ID" value="NZ_CP016090.1"/>
</dbReference>
<gene>
    <name evidence="2" type="ORF">DFH45_005251</name>
</gene>
<dbReference type="AlphaFoldDB" id="A0A9Q5CUL5"/>
<accession>A0A9Q5CUL5</accession>
<evidence type="ECO:0000256" key="1">
    <source>
        <dbReference type="SAM" id="MobiDB-lite"/>
    </source>
</evidence>
<feature type="region of interest" description="Disordered" evidence="1">
    <location>
        <begin position="28"/>
        <end position="101"/>
    </location>
</feature>
<name>A0A9Q5CUL5_CLOBE</name>